<organism evidence="1 2">
    <name type="scientific">Vibrio alfacsensis</name>
    <dbReference type="NCBI Taxonomy" id="1074311"/>
    <lineage>
        <taxon>Bacteria</taxon>
        <taxon>Pseudomonadati</taxon>
        <taxon>Pseudomonadota</taxon>
        <taxon>Gammaproteobacteria</taxon>
        <taxon>Vibrionales</taxon>
        <taxon>Vibrionaceae</taxon>
        <taxon>Vibrio</taxon>
    </lineage>
</organism>
<gene>
    <name evidence="1" type="ORF">D1115_16220</name>
</gene>
<protein>
    <submittedName>
        <fullName evidence="1">Uncharacterized protein</fullName>
    </submittedName>
</protein>
<reference evidence="1 2" key="1">
    <citation type="submission" date="2018-08" db="EMBL/GenBank/DDBJ databases">
        <title>Genomic taxonomy of the Vibrionaceae family.</title>
        <authorList>
            <person name="Gomez-Gil B."/>
            <person name="Tanaka M."/>
            <person name="Sawabe T."/>
            <person name="Enciso-Ibarra K."/>
        </authorList>
    </citation>
    <scope>NUCLEOTIDE SEQUENCE [LARGE SCALE GENOMIC DNA]</scope>
    <source>
        <strain evidence="1 2">CAIM 1831</strain>
    </source>
</reference>
<keyword evidence="2" id="KW-1185">Reference proteome</keyword>
<evidence type="ECO:0000313" key="1">
    <source>
        <dbReference type="EMBL" id="AXY02583.1"/>
    </source>
</evidence>
<accession>A0ABN5PH82</accession>
<dbReference type="EMBL" id="CP032094">
    <property type="protein sequence ID" value="AXY02583.1"/>
    <property type="molecule type" value="Genomic_DNA"/>
</dbReference>
<dbReference type="Proteomes" id="UP000262832">
    <property type="component" value="Chromosome II"/>
</dbReference>
<name>A0ABN5PH82_9VIBR</name>
<evidence type="ECO:0000313" key="2">
    <source>
        <dbReference type="Proteomes" id="UP000262832"/>
    </source>
</evidence>
<proteinExistence type="predicted"/>
<sequence length="67" mass="7556">MDRPDQLIFQIGMILVFEETYLGLDTTRGLVNPCHFLHVLYLDLKDRNEKSLAISSEAFNSGGEIGI</sequence>